<keyword evidence="5" id="KW-0548">Nucleotidyltransferase</keyword>
<dbReference type="GO" id="GO:0043709">
    <property type="term" value="P:cell adhesion involved in single-species biofilm formation"/>
    <property type="evidence" value="ECO:0007669"/>
    <property type="project" value="TreeGrafter"/>
</dbReference>
<keyword evidence="6" id="KW-1185">Reference proteome</keyword>
<dbReference type="PANTHER" id="PTHR45138:SF9">
    <property type="entry name" value="DIGUANYLATE CYCLASE DGCM-RELATED"/>
    <property type="match status" value="1"/>
</dbReference>
<sequence length="295" mass="33317">MKKKITNLALVNNKTYEAAKTANLHHYDISSALQTTLDFNELIAIFCDKIQAMIPHNGVLYRNPLFNLEYHTGISTRHSCSYSLSLEEQSLGELKLMRQQRFSDKELNYLETLLCCLIYPLKNATLYRQALQMAYTDPLTKTKNRTAFNDTIEREYRLANRNANHLSLIFLDIDWFKTINDSCGHEGGDTALTSVANLIKDSVRGSDLVFRYGGEEFVVLLSETNLEDAGIIAERIRMAIENHTLAYGLEILNMTASLGVSSLRGNDSIESLINRADSAMYQAKMNGKNNVKLAK</sequence>
<dbReference type="PANTHER" id="PTHR45138">
    <property type="entry name" value="REGULATORY COMPONENTS OF SENSORY TRANSDUCTION SYSTEM"/>
    <property type="match status" value="1"/>
</dbReference>
<comment type="catalytic activity">
    <reaction evidence="3">
        <text>2 GTP = 3',3'-c-di-GMP + 2 diphosphate</text>
        <dbReference type="Rhea" id="RHEA:24898"/>
        <dbReference type="ChEBI" id="CHEBI:33019"/>
        <dbReference type="ChEBI" id="CHEBI:37565"/>
        <dbReference type="ChEBI" id="CHEBI:58805"/>
        <dbReference type="EC" id="2.7.7.65"/>
    </reaction>
</comment>
<accession>A0AAU7NSW1</accession>
<dbReference type="GO" id="GO:1902201">
    <property type="term" value="P:negative regulation of bacterial-type flagellum-dependent cell motility"/>
    <property type="evidence" value="ECO:0007669"/>
    <property type="project" value="TreeGrafter"/>
</dbReference>
<keyword evidence="5" id="KW-0808">Transferase</keyword>
<dbReference type="SUPFAM" id="SSF55073">
    <property type="entry name" value="Nucleotide cyclase"/>
    <property type="match status" value="1"/>
</dbReference>
<proteinExistence type="predicted"/>
<comment type="cofactor">
    <cofactor evidence="1">
        <name>Mg(2+)</name>
        <dbReference type="ChEBI" id="CHEBI:18420"/>
    </cofactor>
</comment>
<dbReference type="SUPFAM" id="SSF55781">
    <property type="entry name" value="GAF domain-like"/>
    <property type="match status" value="1"/>
</dbReference>
<dbReference type="Gene3D" id="3.30.70.270">
    <property type="match status" value="1"/>
</dbReference>
<name>A0AAU7NSW1_9GAMM</name>
<evidence type="ECO:0000256" key="2">
    <source>
        <dbReference type="ARBA" id="ARBA00012528"/>
    </source>
</evidence>
<organism evidence="5 6">
    <name type="scientific">Methylomarinum roseum</name>
    <dbReference type="NCBI Taxonomy" id="3067653"/>
    <lineage>
        <taxon>Bacteria</taxon>
        <taxon>Pseudomonadati</taxon>
        <taxon>Pseudomonadota</taxon>
        <taxon>Gammaproteobacteria</taxon>
        <taxon>Methylococcales</taxon>
        <taxon>Methylococcaceae</taxon>
        <taxon>Methylomarinum</taxon>
    </lineage>
</organism>
<dbReference type="KEGG" id="mech:Q9L42_016885"/>
<feature type="domain" description="GGDEF" evidence="4">
    <location>
        <begin position="164"/>
        <end position="295"/>
    </location>
</feature>
<dbReference type="InterPro" id="IPR000160">
    <property type="entry name" value="GGDEF_dom"/>
</dbReference>
<dbReference type="EC" id="2.7.7.65" evidence="2"/>
<protein>
    <recommendedName>
        <fullName evidence="2">diguanylate cyclase</fullName>
        <ecNumber evidence="2">2.7.7.65</ecNumber>
    </recommendedName>
</protein>
<reference evidence="5 6" key="1">
    <citation type="journal article" date="2024" name="Microbiology">
        <title>Methylomarinum rosea sp. nov., a novel halophilic methanotrophic bacterium from the hypersaline Lake Elton.</title>
        <authorList>
            <person name="Suleimanov R.Z."/>
            <person name="Oshkin I.Y."/>
            <person name="Danilova O.V."/>
            <person name="Suzina N.E."/>
            <person name="Dedysh S.N."/>
        </authorList>
    </citation>
    <scope>NUCLEOTIDE SEQUENCE [LARGE SCALE GENOMIC DNA]</scope>
    <source>
        <strain evidence="5 6">Ch1-1</strain>
    </source>
</reference>
<dbReference type="NCBIfam" id="TIGR00254">
    <property type="entry name" value="GGDEF"/>
    <property type="match status" value="1"/>
</dbReference>
<evidence type="ECO:0000259" key="4">
    <source>
        <dbReference type="PROSITE" id="PS50887"/>
    </source>
</evidence>
<dbReference type="EMBL" id="CP157743">
    <property type="protein sequence ID" value="XBS20013.1"/>
    <property type="molecule type" value="Genomic_DNA"/>
</dbReference>
<dbReference type="CDD" id="cd01949">
    <property type="entry name" value="GGDEF"/>
    <property type="match status" value="1"/>
</dbReference>
<dbReference type="PROSITE" id="PS50887">
    <property type="entry name" value="GGDEF"/>
    <property type="match status" value="1"/>
</dbReference>
<gene>
    <name evidence="5" type="ORF">Q9L42_016885</name>
</gene>
<evidence type="ECO:0000313" key="6">
    <source>
        <dbReference type="Proteomes" id="UP001225378"/>
    </source>
</evidence>
<dbReference type="InterPro" id="IPR043128">
    <property type="entry name" value="Rev_trsase/Diguanyl_cyclase"/>
</dbReference>
<evidence type="ECO:0000256" key="3">
    <source>
        <dbReference type="ARBA" id="ARBA00034247"/>
    </source>
</evidence>
<evidence type="ECO:0000256" key="1">
    <source>
        <dbReference type="ARBA" id="ARBA00001946"/>
    </source>
</evidence>
<dbReference type="GO" id="GO:0052621">
    <property type="term" value="F:diguanylate cyclase activity"/>
    <property type="evidence" value="ECO:0007669"/>
    <property type="project" value="UniProtKB-EC"/>
</dbReference>
<dbReference type="AlphaFoldDB" id="A0AAU7NSW1"/>
<dbReference type="InterPro" id="IPR029787">
    <property type="entry name" value="Nucleotide_cyclase"/>
</dbReference>
<dbReference type="SMART" id="SM00267">
    <property type="entry name" value="GGDEF"/>
    <property type="match status" value="1"/>
</dbReference>
<dbReference type="InterPro" id="IPR050469">
    <property type="entry name" value="Diguanylate_Cyclase"/>
</dbReference>
<dbReference type="FunFam" id="3.30.70.270:FF:000001">
    <property type="entry name" value="Diguanylate cyclase domain protein"/>
    <property type="match status" value="1"/>
</dbReference>
<dbReference type="RefSeq" id="WP_305907260.1">
    <property type="nucleotide sequence ID" value="NZ_CP157743.1"/>
</dbReference>
<dbReference type="Proteomes" id="UP001225378">
    <property type="component" value="Chromosome"/>
</dbReference>
<evidence type="ECO:0000313" key="5">
    <source>
        <dbReference type="EMBL" id="XBS20013.1"/>
    </source>
</evidence>
<dbReference type="GO" id="GO:0005886">
    <property type="term" value="C:plasma membrane"/>
    <property type="evidence" value="ECO:0007669"/>
    <property type="project" value="TreeGrafter"/>
</dbReference>
<dbReference type="Pfam" id="PF00990">
    <property type="entry name" value="GGDEF"/>
    <property type="match status" value="1"/>
</dbReference>